<dbReference type="EMBL" id="MZXV01000085">
    <property type="protein sequence ID" value="PZV33374.1"/>
    <property type="molecule type" value="Genomic_DNA"/>
</dbReference>
<dbReference type="RefSeq" id="WP_111549328.1">
    <property type="nucleotide sequence ID" value="NZ_MZXV01000085.1"/>
</dbReference>
<reference evidence="3" key="1">
    <citation type="submission" date="2017-03" db="EMBL/GenBank/DDBJ databases">
        <authorList>
            <person name="Safronova V.I."/>
            <person name="Sazanova A.L."/>
            <person name="Chirak E.R."/>
        </authorList>
    </citation>
    <scope>NUCLEOTIDE SEQUENCE [LARGE SCALE GENOMIC DNA]</scope>
    <source>
        <strain evidence="3">Ach-343</strain>
    </source>
</reference>
<evidence type="ECO:0000313" key="2">
    <source>
        <dbReference type="EMBL" id="PZV33374.1"/>
    </source>
</evidence>
<feature type="region of interest" description="Disordered" evidence="1">
    <location>
        <begin position="769"/>
        <end position="793"/>
    </location>
</feature>
<dbReference type="Proteomes" id="UP000248616">
    <property type="component" value="Unassembled WGS sequence"/>
</dbReference>
<evidence type="ECO:0000313" key="3">
    <source>
        <dbReference type="Proteomes" id="UP000248616"/>
    </source>
</evidence>
<sequence>MADQIKTRISFEGVAGIVADLKALGQAGERAFKDIQAAVNKADLAKFSASLGKARSDITSFVRNVAILGTAITGAAVGAGAAVLELASSAGELADNAGKAAQSAGLTTEAYTKLAFAAKMSNIEQGNFDAGMAKLNKTIGAAAQGSKTAVGLFQKLGVSIRDSAGNLRTPDAILLDVADAFSKLPDGALKSALAIQLFGKAGAQLLPFLNEGKKGLIDLGAEAKALGVTLTDAQAKIGDNLGDALDSVGFAARGVKLQLGLLFAPAITQAATALTERIKQLRPAIQGFAQDIANKALPVMLDFVNALTGNDAKVQNHWIIEWRDDAIAFGQSMTQAATIVLAAIDKLRAGLDLTATALNSVLGTHISGDAIGLVLIAGQITGGFRALYSAVIAAKDGIVLLFGLARANPWIAAITVIASGIALWATRTDAATAALQRHEGLVEGVKDAYARAGNAVKNMTDEIRNGLIIQQRAALQDLVPAFEAEIKRLRELAAAPAKENPFSQALRDFAAGGSLEAYLAAIKKIGAANPELNAAADAFVHLTDTATGLQDKIKPSADFLDLLTGKISDAAFQARQAGAGFQTLGTDANAGLTNAGAAADATKAKVEALGQSITVIRGGGDKLTTETFNVVNGIAQRTQEGKKAVDDLKSSVDSTSDAVDGVSDEITNSIGTIAPAAQEAASGFNSSLGNLDAGAAQAAAEAIVAPFETLPGKLSAILNGMRALLQGGFSGLQSIVTSLASQIESAIARIMASLRAAAAAAQSLRAQAAGSSSSDSGGSHGGFAAGGSVRGPGGPRDDSILAWLSNGEFVLQARAVQRLGLDFVTALNNGFVPSLKGLRGFSMGGLADGFNRSMSQLAIPRFATGGLATASASSSTSGRTPFILQLPSGEQIDDMTIGNIALNRLQKLAVSSGVLTTGRKPRRGS</sequence>
<feature type="compositionally biased region" description="Gly residues" evidence="1">
    <location>
        <begin position="778"/>
        <end position="793"/>
    </location>
</feature>
<keyword evidence="3" id="KW-1185">Reference proteome</keyword>
<dbReference type="AlphaFoldDB" id="A0A2W7BRZ1"/>
<protein>
    <recommendedName>
        <fullName evidence="4">Bacteriophage tail tape measure N-terminal domain-containing protein</fullName>
    </recommendedName>
</protein>
<comment type="caution">
    <text evidence="2">The sequence shown here is derived from an EMBL/GenBank/DDBJ whole genome shotgun (WGS) entry which is preliminary data.</text>
</comment>
<gene>
    <name evidence="2" type="ORF">B5V02_39330</name>
</gene>
<name>A0A2W7BRZ1_9HYPH</name>
<accession>A0A2W7BRZ1</accession>
<evidence type="ECO:0000256" key="1">
    <source>
        <dbReference type="SAM" id="MobiDB-lite"/>
    </source>
</evidence>
<organism evidence="2 3">
    <name type="scientific">Mesorhizobium kowhaii</name>
    <dbReference type="NCBI Taxonomy" id="1300272"/>
    <lineage>
        <taxon>Bacteria</taxon>
        <taxon>Pseudomonadati</taxon>
        <taxon>Pseudomonadota</taxon>
        <taxon>Alphaproteobacteria</taxon>
        <taxon>Hyphomicrobiales</taxon>
        <taxon>Phyllobacteriaceae</taxon>
        <taxon>Mesorhizobium</taxon>
    </lineage>
</organism>
<evidence type="ECO:0008006" key="4">
    <source>
        <dbReference type="Google" id="ProtNLM"/>
    </source>
</evidence>
<proteinExistence type="predicted"/>
<dbReference type="OrthoDB" id="7592271at2"/>